<reference evidence="3" key="1">
    <citation type="submission" date="2022-11" db="EMBL/GenBank/DDBJ databases">
        <title>Centuries of genome instability and evolution in soft-shell clam transmissible cancer (bioRxiv).</title>
        <authorList>
            <person name="Hart S.F.M."/>
            <person name="Yonemitsu M.A."/>
            <person name="Giersch R.M."/>
            <person name="Beal B.F."/>
            <person name="Arriagada G."/>
            <person name="Davis B.W."/>
            <person name="Ostrander E.A."/>
            <person name="Goff S.P."/>
            <person name="Metzger M.J."/>
        </authorList>
    </citation>
    <scope>NUCLEOTIDE SEQUENCE</scope>
    <source>
        <strain evidence="3">MELC-2E11</strain>
        <tissue evidence="3">Siphon/mantle</tissue>
    </source>
</reference>
<dbReference type="InterPro" id="IPR003599">
    <property type="entry name" value="Ig_sub"/>
</dbReference>
<dbReference type="Proteomes" id="UP001164746">
    <property type="component" value="Chromosome 5"/>
</dbReference>
<feature type="domain" description="Ig-like" evidence="2">
    <location>
        <begin position="26"/>
        <end position="115"/>
    </location>
</feature>
<keyword evidence="4" id="KW-1185">Reference proteome</keyword>
<gene>
    <name evidence="3" type="ORF">MAR_020479</name>
</gene>
<dbReference type="InterPro" id="IPR013783">
    <property type="entry name" value="Ig-like_fold"/>
</dbReference>
<dbReference type="SUPFAM" id="SSF48726">
    <property type="entry name" value="Immunoglobulin"/>
    <property type="match status" value="1"/>
</dbReference>
<proteinExistence type="predicted"/>
<feature type="chain" id="PRO_5045701184" description="Ig-like domain-containing protein" evidence="1">
    <location>
        <begin position="24"/>
        <end position="250"/>
    </location>
</feature>
<evidence type="ECO:0000256" key="1">
    <source>
        <dbReference type="SAM" id="SignalP"/>
    </source>
</evidence>
<feature type="non-terminal residue" evidence="3">
    <location>
        <position position="250"/>
    </location>
</feature>
<dbReference type="InterPro" id="IPR007110">
    <property type="entry name" value="Ig-like_dom"/>
</dbReference>
<evidence type="ECO:0000313" key="4">
    <source>
        <dbReference type="Proteomes" id="UP001164746"/>
    </source>
</evidence>
<keyword evidence="1" id="KW-0732">Signal</keyword>
<evidence type="ECO:0000259" key="2">
    <source>
        <dbReference type="PROSITE" id="PS50835"/>
    </source>
</evidence>
<dbReference type="PROSITE" id="PS50835">
    <property type="entry name" value="IG_LIKE"/>
    <property type="match status" value="1"/>
</dbReference>
<dbReference type="SMART" id="SM00408">
    <property type="entry name" value="IGc2"/>
    <property type="match status" value="1"/>
</dbReference>
<feature type="signal peptide" evidence="1">
    <location>
        <begin position="1"/>
        <end position="23"/>
    </location>
</feature>
<sequence length="250" mass="28279">MDRSHRYHWKGVLLAILLGTSTASPPSVSVYLDSDRNPELGDSVVLECEADDFEGYDVVFKWRFRNMQIGNMSSRGKYMEELDSYYSHLTIHDIGHADLGQYECFASSSANGQLSDKYYLDFDFSPALYMSKRQINIGDDGDWKFEDKRGIIISSAEFVKRFVNHVTSLFAPEYMKNVTLQNVTLEQSGNYICFNTRGQQKEAKTALDVLGMTINCHSQNNQDMILTEGVDDTVVCTVQANPAIERNGDV</sequence>
<evidence type="ECO:0000313" key="3">
    <source>
        <dbReference type="EMBL" id="WAR05110.1"/>
    </source>
</evidence>
<name>A0ABY7E816_MYAAR</name>
<organism evidence="3 4">
    <name type="scientific">Mya arenaria</name>
    <name type="common">Soft-shell clam</name>
    <dbReference type="NCBI Taxonomy" id="6604"/>
    <lineage>
        <taxon>Eukaryota</taxon>
        <taxon>Metazoa</taxon>
        <taxon>Spiralia</taxon>
        <taxon>Lophotrochozoa</taxon>
        <taxon>Mollusca</taxon>
        <taxon>Bivalvia</taxon>
        <taxon>Autobranchia</taxon>
        <taxon>Heteroconchia</taxon>
        <taxon>Euheterodonta</taxon>
        <taxon>Imparidentia</taxon>
        <taxon>Neoheterodontei</taxon>
        <taxon>Myida</taxon>
        <taxon>Myoidea</taxon>
        <taxon>Myidae</taxon>
        <taxon>Mya</taxon>
    </lineage>
</organism>
<dbReference type="EMBL" id="CP111016">
    <property type="protein sequence ID" value="WAR05110.1"/>
    <property type="molecule type" value="Genomic_DNA"/>
</dbReference>
<protein>
    <recommendedName>
        <fullName evidence="2">Ig-like domain-containing protein</fullName>
    </recommendedName>
</protein>
<accession>A0ABY7E816</accession>
<dbReference type="InterPro" id="IPR003598">
    <property type="entry name" value="Ig_sub2"/>
</dbReference>
<dbReference type="Pfam" id="PF13927">
    <property type="entry name" value="Ig_3"/>
    <property type="match status" value="1"/>
</dbReference>
<dbReference type="InterPro" id="IPR036179">
    <property type="entry name" value="Ig-like_dom_sf"/>
</dbReference>
<dbReference type="SMART" id="SM00409">
    <property type="entry name" value="IG"/>
    <property type="match status" value="2"/>
</dbReference>
<dbReference type="Gene3D" id="2.60.40.10">
    <property type="entry name" value="Immunoglobulins"/>
    <property type="match status" value="1"/>
</dbReference>